<evidence type="ECO:0000256" key="1">
    <source>
        <dbReference type="ARBA" id="ARBA00022801"/>
    </source>
</evidence>
<dbReference type="PANTHER" id="PTHR43329">
    <property type="entry name" value="EPOXIDE HYDROLASE"/>
    <property type="match status" value="1"/>
</dbReference>
<reference evidence="4 5" key="1">
    <citation type="submission" date="2022-05" db="EMBL/GenBank/DDBJ databases">
        <authorList>
            <consortium name="Genoscope - CEA"/>
            <person name="William W."/>
        </authorList>
    </citation>
    <scope>NUCLEOTIDE SEQUENCE [LARGE SCALE GENOMIC DNA]</scope>
</reference>
<dbReference type="InterPro" id="IPR000639">
    <property type="entry name" value="Epox_hydrolase-like"/>
</dbReference>
<evidence type="ECO:0000313" key="5">
    <source>
        <dbReference type="Proteomes" id="UP001159427"/>
    </source>
</evidence>
<comment type="similarity">
    <text evidence="2">Belongs to the AB hydrolase superfamily. Epoxide hydrolase family.</text>
</comment>
<keyword evidence="1" id="KW-0378">Hydrolase</keyword>
<dbReference type="InterPro" id="IPR000073">
    <property type="entry name" value="AB_hydrolase_1"/>
</dbReference>
<dbReference type="InterPro" id="IPR029058">
    <property type="entry name" value="AB_hydrolase_fold"/>
</dbReference>
<evidence type="ECO:0000259" key="3">
    <source>
        <dbReference type="Pfam" id="PF00561"/>
    </source>
</evidence>
<dbReference type="Proteomes" id="UP001159427">
    <property type="component" value="Unassembled WGS sequence"/>
</dbReference>
<dbReference type="EMBL" id="CALNXI010000129">
    <property type="protein sequence ID" value="CAH3019885.1"/>
    <property type="molecule type" value="Genomic_DNA"/>
</dbReference>
<name>A0ABN8LZV5_9CNID</name>
<dbReference type="SUPFAM" id="SSF53474">
    <property type="entry name" value="alpha/beta-Hydrolases"/>
    <property type="match status" value="1"/>
</dbReference>
<feature type="domain" description="AB hydrolase-1" evidence="3">
    <location>
        <begin position="60"/>
        <end position="142"/>
    </location>
</feature>
<keyword evidence="5" id="KW-1185">Reference proteome</keyword>
<dbReference type="Gene3D" id="3.40.50.1820">
    <property type="entry name" value="alpha/beta hydrolase"/>
    <property type="match status" value="1"/>
</dbReference>
<dbReference type="PRINTS" id="PR00412">
    <property type="entry name" value="EPOXHYDRLASE"/>
</dbReference>
<organism evidence="4 5">
    <name type="scientific">Porites evermanni</name>
    <dbReference type="NCBI Taxonomy" id="104178"/>
    <lineage>
        <taxon>Eukaryota</taxon>
        <taxon>Metazoa</taxon>
        <taxon>Cnidaria</taxon>
        <taxon>Anthozoa</taxon>
        <taxon>Hexacorallia</taxon>
        <taxon>Scleractinia</taxon>
        <taxon>Fungiina</taxon>
        <taxon>Poritidae</taxon>
        <taxon>Porites</taxon>
    </lineage>
</organism>
<sequence length="142" mass="16388">MVCFSLLLSAIRKLEIPRRGKRREKPPACLLDPELGEHDFLRTASNIRIHYVAKGDTGKPLMLCIHGFPEFWYSWRYQLKAFSDNFRMVAVDLRGYGESDSPKGREHYKTSLLVNDIKEIIEALDYKSCTLLSHDWGGALAW</sequence>
<evidence type="ECO:0000313" key="4">
    <source>
        <dbReference type="EMBL" id="CAH3019885.1"/>
    </source>
</evidence>
<dbReference type="Pfam" id="PF00561">
    <property type="entry name" value="Abhydrolase_1"/>
    <property type="match status" value="1"/>
</dbReference>
<gene>
    <name evidence="4" type="ORF">PEVE_00004625</name>
</gene>
<comment type="caution">
    <text evidence="4">The sequence shown here is derived from an EMBL/GenBank/DDBJ whole genome shotgun (WGS) entry which is preliminary data.</text>
</comment>
<evidence type="ECO:0000256" key="2">
    <source>
        <dbReference type="ARBA" id="ARBA00038334"/>
    </source>
</evidence>
<protein>
    <recommendedName>
        <fullName evidence="3">AB hydrolase-1 domain-containing protein</fullName>
    </recommendedName>
</protein>
<proteinExistence type="inferred from homology"/>
<accession>A0ABN8LZV5</accession>